<feature type="domain" description="HTH LytTR-type" evidence="1">
    <location>
        <begin position="246"/>
        <end position="308"/>
    </location>
</feature>
<reference evidence="2 3" key="1">
    <citation type="submission" date="2016-10" db="EMBL/GenBank/DDBJ databases">
        <authorList>
            <person name="Varghese N."/>
            <person name="Submissions S."/>
        </authorList>
    </citation>
    <scope>NUCLEOTIDE SEQUENCE [LARGE SCALE GENOMIC DNA]</scope>
    <source>
        <strain evidence="2 3">DSM 26672</strain>
    </source>
</reference>
<dbReference type="EMBL" id="FNBZ01000001">
    <property type="protein sequence ID" value="SDF27954.1"/>
    <property type="molecule type" value="Genomic_DNA"/>
</dbReference>
<dbReference type="SMART" id="SM00850">
    <property type="entry name" value="LytTR"/>
    <property type="match status" value="1"/>
</dbReference>
<dbReference type="InterPro" id="IPR003018">
    <property type="entry name" value="GAF"/>
</dbReference>
<dbReference type="Gene3D" id="2.40.50.1020">
    <property type="entry name" value="LytTr DNA-binding domain"/>
    <property type="match status" value="1"/>
</dbReference>
<sequence>MRSFENVPVGEPCGSGADWPFLAARHLLREPAWDAISGILKDLGTRADVDRAWMFEYDDGLLRFHNTHEWCRDGVCSHVQDLQDAPVTMIGWLHRSLVKGEAVMIHDVERLPRLAGPLATEMLRQDDKSVLSVPVFGKGRLRACIGFDMTRTRRTWNASEAGSLAACAELIGLALYKQTAEGLPPPGAQARSVGAFPPLLYLRRAGEVRGVTPGEILGLRSARDYTQVWLIGGSVMLDARPLGLWTALLPAADFLRIHRTAIVNLKHVSKIGPAGAGNGKWTVQLRASEAVWSVSRSYRQALRERLGI</sequence>
<evidence type="ECO:0000313" key="3">
    <source>
        <dbReference type="Proteomes" id="UP000199468"/>
    </source>
</evidence>
<accession>A0ABY0NCX9</accession>
<evidence type="ECO:0000313" key="2">
    <source>
        <dbReference type="EMBL" id="SDF27954.1"/>
    </source>
</evidence>
<dbReference type="Gene3D" id="3.30.450.40">
    <property type="match status" value="1"/>
</dbReference>
<name>A0ABY0NCX9_9HYPH</name>
<dbReference type="GO" id="GO:0003677">
    <property type="term" value="F:DNA binding"/>
    <property type="evidence" value="ECO:0007669"/>
    <property type="project" value="UniProtKB-KW"/>
</dbReference>
<dbReference type="Pfam" id="PF04397">
    <property type="entry name" value="LytTR"/>
    <property type="match status" value="1"/>
</dbReference>
<dbReference type="RefSeq" id="WP_091855490.1">
    <property type="nucleotide sequence ID" value="NZ_FNBZ01000001.1"/>
</dbReference>
<proteinExistence type="predicted"/>
<protein>
    <submittedName>
        <fullName evidence="2">DNA-binding response regulator, LytR/AlgR family</fullName>
    </submittedName>
</protein>
<keyword evidence="3" id="KW-1185">Reference proteome</keyword>
<gene>
    <name evidence="2" type="ORF">SAMN05421844_101238</name>
</gene>
<keyword evidence="2" id="KW-0238">DNA-binding</keyword>
<dbReference type="InterPro" id="IPR007492">
    <property type="entry name" value="LytTR_DNA-bd_dom"/>
</dbReference>
<comment type="caution">
    <text evidence="2">The sequence shown here is derived from an EMBL/GenBank/DDBJ whole genome shotgun (WGS) entry which is preliminary data.</text>
</comment>
<dbReference type="SUPFAM" id="SSF55781">
    <property type="entry name" value="GAF domain-like"/>
    <property type="match status" value="1"/>
</dbReference>
<dbReference type="PROSITE" id="PS50930">
    <property type="entry name" value="HTH_LYTTR"/>
    <property type="match status" value="1"/>
</dbReference>
<evidence type="ECO:0000259" key="1">
    <source>
        <dbReference type="PROSITE" id="PS50930"/>
    </source>
</evidence>
<dbReference type="Proteomes" id="UP000199468">
    <property type="component" value="Unassembled WGS sequence"/>
</dbReference>
<dbReference type="Pfam" id="PF01590">
    <property type="entry name" value="GAF"/>
    <property type="match status" value="1"/>
</dbReference>
<dbReference type="InterPro" id="IPR029016">
    <property type="entry name" value="GAF-like_dom_sf"/>
</dbReference>
<organism evidence="2 3">
    <name type="scientific">Bosea robiniae</name>
    <dbReference type="NCBI Taxonomy" id="1036780"/>
    <lineage>
        <taxon>Bacteria</taxon>
        <taxon>Pseudomonadati</taxon>
        <taxon>Pseudomonadota</taxon>
        <taxon>Alphaproteobacteria</taxon>
        <taxon>Hyphomicrobiales</taxon>
        <taxon>Boseaceae</taxon>
        <taxon>Bosea</taxon>
    </lineage>
</organism>